<evidence type="ECO:0000256" key="8">
    <source>
        <dbReference type="ARBA" id="ARBA00037993"/>
    </source>
</evidence>
<dbReference type="AlphaFoldDB" id="A0A238K3E4"/>
<keyword evidence="6" id="KW-0862">Zinc</keyword>
<evidence type="ECO:0000256" key="9">
    <source>
        <dbReference type="ARBA" id="ARBA00039149"/>
    </source>
</evidence>
<evidence type="ECO:0000256" key="1">
    <source>
        <dbReference type="ARBA" id="ARBA00005061"/>
    </source>
</evidence>
<dbReference type="GO" id="GO:0005524">
    <property type="term" value="F:ATP binding"/>
    <property type="evidence" value="ECO:0007669"/>
    <property type="project" value="UniProtKB-KW"/>
</dbReference>
<accession>A0A238K3E4</accession>
<gene>
    <name evidence="11" type="primary">queC</name>
    <name evidence="11" type="ORF">MAA8898_01144</name>
</gene>
<dbReference type="GO" id="GO:0046872">
    <property type="term" value="F:metal ion binding"/>
    <property type="evidence" value="ECO:0007669"/>
    <property type="project" value="UniProtKB-KW"/>
</dbReference>
<dbReference type="InterPro" id="IPR014729">
    <property type="entry name" value="Rossmann-like_a/b/a_fold"/>
</dbReference>
<dbReference type="Gene3D" id="3.40.50.620">
    <property type="entry name" value="HUPs"/>
    <property type="match status" value="1"/>
</dbReference>
<evidence type="ECO:0000256" key="7">
    <source>
        <dbReference type="ARBA" id="ARBA00022840"/>
    </source>
</evidence>
<evidence type="ECO:0000256" key="2">
    <source>
        <dbReference type="ARBA" id="ARBA00022598"/>
    </source>
</evidence>
<comment type="similarity">
    <text evidence="8">Belongs to the QueC family.</text>
</comment>
<evidence type="ECO:0000256" key="5">
    <source>
        <dbReference type="ARBA" id="ARBA00022785"/>
    </source>
</evidence>
<dbReference type="EC" id="6.3.4.20" evidence="9"/>
<dbReference type="GO" id="GO:0016874">
    <property type="term" value="F:ligase activity"/>
    <property type="evidence" value="ECO:0007669"/>
    <property type="project" value="UniProtKB-KW"/>
</dbReference>
<dbReference type="Proteomes" id="UP000207598">
    <property type="component" value="Unassembled WGS sequence"/>
</dbReference>
<evidence type="ECO:0000256" key="3">
    <source>
        <dbReference type="ARBA" id="ARBA00022723"/>
    </source>
</evidence>
<name>A0A238K3E4_9RHOB</name>
<comment type="catalytic activity">
    <reaction evidence="10">
        <text>7-carboxy-7-carbaguanine + NH4(+) + 2 ATP = 7-cyano-7-carbaguanine + 2 AMP + 2 diphosphate + 2 H(+)</text>
        <dbReference type="Rhea" id="RHEA:27982"/>
        <dbReference type="ChEBI" id="CHEBI:15378"/>
        <dbReference type="ChEBI" id="CHEBI:28938"/>
        <dbReference type="ChEBI" id="CHEBI:30616"/>
        <dbReference type="ChEBI" id="CHEBI:33019"/>
        <dbReference type="ChEBI" id="CHEBI:45075"/>
        <dbReference type="ChEBI" id="CHEBI:61036"/>
        <dbReference type="ChEBI" id="CHEBI:456215"/>
        <dbReference type="EC" id="6.3.4.20"/>
    </reaction>
</comment>
<organism evidence="11 12">
    <name type="scientific">Maliponia aquimaris</name>
    <dbReference type="NCBI Taxonomy" id="1673631"/>
    <lineage>
        <taxon>Bacteria</taxon>
        <taxon>Pseudomonadati</taxon>
        <taxon>Pseudomonadota</taxon>
        <taxon>Alphaproteobacteria</taxon>
        <taxon>Rhodobacterales</taxon>
        <taxon>Paracoccaceae</taxon>
        <taxon>Maliponia</taxon>
    </lineage>
</organism>
<keyword evidence="3" id="KW-0479">Metal-binding</keyword>
<evidence type="ECO:0000313" key="11">
    <source>
        <dbReference type="EMBL" id="SMX37438.1"/>
    </source>
</evidence>
<dbReference type="RefSeq" id="WP_176445077.1">
    <property type="nucleotide sequence ID" value="NZ_FXYF01000003.1"/>
</dbReference>
<protein>
    <recommendedName>
        <fullName evidence="9">7-cyano-7-deazaguanine synthase</fullName>
        <ecNumber evidence="9">6.3.4.20</ecNumber>
    </recommendedName>
</protein>
<keyword evidence="12" id="KW-1185">Reference proteome</keyword>
<dbReference type="GO" id="GO:0008616">
    <property type="term" value="P:tRNA queuosine(34) biosynthetic process"/>
    <property type="evidence" value="ECO:0007669"/>
    <property type="project" value="UniProtKB-KW"/>
</dbReference>
<evidence type="ECO:0000313" key="12">
    <source>
        <dbReference type="Proteomes" id="UP000207598"/>
    </source>
</evidence>
<evidence type="ECO:0000256" key="4">
    <source>
        <dbReference type="ARBA" id="ARBA00022741"/>
    </source>
</evidence>
<comment type="pathway">
    <text evidence="1">Purine metabolism; 7-cyano-7-deazaguanine biosynthesis.</text>
</comment>
<dbReference type="PANTHER" id="PTHR42914:SF1">
    <property type="entry name" value="7-CYANO-7-DEAZAGUANINE SYNTHASE"/>
    <property type="match status" value="1"/>
</dbReference>
<dbReference type="Pfam" id="PF06508">
    <property type="entry name" value="QueC"/>
    <property type="match status" value="1"/>
</dbReference>
<keyword evidence="5" id="KW-0671">Queuosine biosynthesis</keyword>
<keyword evidence="2 11" id="KW-0436">Ligase</keyword>
<dbReference type="InterPro" id="IPR018317">
    <property type="entry name" value="QueC"/>
</dbReference>
<dbReference type="SUPFAM" id="SSF52402">
    <property type="entry name" value="Adenine nucleotide alpha hydrolases-like"/>
    <property type="match status" value="1"/>
</dbReference>
<reference evidence="11 12" key="1">
    <citation type="submission" date="2017-05" db="EMBL/GenBank/DDBJ databases">
        <authorList>
            <person name="Song R."/>
            <person name="Chenine A.L."/>
            <person name="Ruprecht R.M."/>
        </authorList>
    </citation>
    <scope>NUCLEOTIDE SEQUENCE [LARGE SCALE GENOMIC DNA]</scope>
    <source>
        <strain evidence="11 12">CECT 8898</strain>
    </source>
</reference>
<evidence type="ECO:0000256" key="10">
    <source>
        <dbReference type="ARBA" id="ARBA00047890"/>
    </source>
</evidence>
<sequence>MTSEIGPRLLDLLEIAATVFCADTTFPRGALDQPREGRAWRRDLHFRFAVRDIAFWDRPVVRQALRETIEFMTDDCVDCAFVAAEFSPTLQSYFRFENTSSDKTRIDDVIMFSGGLDSLAGTLKVLCGSQKRVALVTHFSAQKTIRRQAELIEQLKTRFRDRLLWIPVHVHRRRSPAKESTQRSRSLLFAALGCVVARMLGVDHLQFYENGIVSQNLPLAPPIVGTLATRTTHPRTLMLLSDFLSQVSGRPFEVNNPFEWLTKTEVVQSIAELKMTNMIGRTVSCNHTFKRTAAERHCGSCSQCLDRRFAILANGLAASDRAEDYATDVLFGVRDNEQERALAVEWVRHAIDLAEMPPEKFNETFMDELLRVTSPVQDRKAAFSRSFDMHQRHGRAVVGVLNTLPSSDMDEFPDRSIAAMFASHARTEVSVTPAIAPGPEAPPPRMERSIASDNIVEVVRRGPSSFDVLGIQGYSGPRARILSCLLDVLIEDRQQGRPIREFRGLTGRALADKLNATEYNIRQDIHRIKSDFRASWTAIYDMPPPKDLLIGNRSDKGYFLNPKIHVVTPENVG</sequence>
<dbReference type="EMBL" id="FXYF01000003">
    <property type="protein sequence ID" value="SMX37438.1"/>
    <property type="molecule type" value="Genomic_DNA"/>
</dbReference>
<keyword evidence="4" id="KW-0547">Nucleotide-binding</keyword>
<evidence type="ECO:0000256" key="6">
    <source>
        <dbReference type="ARBA" id="ARBA00022833"/>
    </source>
</evidence>
<keyword evidence="7" id="KW-0067">ATP-binding</keyword>
<dbReference type="PANTHER" id="PTHR42914">
    <property type="entry name" value="7-CYANO-7-DEAZAGUANINE SYNTHASE"/>
    <property type="match status" value="1"/>
</dbReference>
<proteinExistence type="inferred from homology"/>